<organism evidence="3 4">
    <name type="scientific">Bartonella raoultii</name>
    <dbReference type="NCBI Taxonomy" id="1457020"/>
    <lineage>
        <taxon>Bacteria</taxon>
        <taxon>Pseudomonadati</taxon>
        <taxon>Pseudomonadota</taxon>
        <taxon>Alphaproteobacteria</taxon>
        <taxon>Hyphomicrobiales</taxon>
        <taxon>Bartonellaceae</taxon>
        <taxon>Bartonella</taxon>
    </lineage>
</organism>
<dbReference type="Gene3D" id="2.40.50.90">
    <property type="match status" value="1"/>
</dbReference>
<keyword evidence="4" id="KW-1185">Reference proteome</keyword>
<sequence length="253" mass="28615">MNFLIKCVERIRFKLIVILYIMGSLLWGIHQYSDDVDWSVLQPFKLQDMQDIVHLYTQGKNSEVAFTQGPLANGRHVAKAESVSSFQKNSSFNSVAVFHGMASVTSGVTFKLFTPVAQSWRKHHTRALHLYGVDTCAPRQKAKLNNQEWPCGVVTMAWLVTKTLGQNLSCKQAVMRDGIYYAQCFVQGVDLAEAGLAEGMLLLAKDNKDPIPVQYRLAEETARNKKIGLWSSDFTEPLQWRRNNGSYNPFAHE</sequence>
<dbReference type="SUPFAM" id="SSF50199">
    <property type="entry name" value="Staphylococcal nuclease"/>
    <property type="match status" value="1"/>
</dbReference>
<comment type="caution">
    <text evidence="3">The sequence shown here is derived from an EMBL/GenBank/DDBJ whole genome shotgun (WGS) entry which is preliminary data.</text>
</comment>
<gene>
    <name evidence="3" type="ORF">K3248_01125</name>
</gene>
<evidence type="ECO:0000259" key="2">
    <source>
        <dbReference type="SMART" id="SM00318"/>
    </source>
</evidence>
<dbReference type="InterPro" id="IPR016071">
    <property type="entry name" value="Staphylococal_nuclease_OB-fold"/>
</dbReference>
<evidence type="ECO:0000313" key="3">
    <source>
        <dbReference type="EMBL" id="MBX4335219.1"/>
    </source>
</evidence>
<keyword evidence="1" id="KW-0472">Membrane</keyword>
<dbReference type="Proteomes" id="UP000746918">
    <property type="component" value="Unassembled WGS sequence"/>
</dbReference>
<accession>A0ABS7I3G7</accession>
<dbReference type="EMBL" id="JAIFRO010000001">
    <property type="protein sequence ID" value="MBX4335219.1"/>
    <property type="molecule type" value="Genomic_DNA"/>
</dbReference>
<feature type="domain" description="TNase-like" evidence="2">
    <location>
        <begin position="96"/>
        <end position="232"/>
    </location>
</feature>
<evidence type="ECO:0000256" key="1">
    <source>
        <dbReference type="SAM" id="Phobius"/>
    </source>
</evidence>
<dbReference type="InterPro" id="IPR035437">
    <property type="entry name" value="SNase_OB-fold_sf"/>
</dbReference>
<protein>
    <recommendedName>
        <fullName evidence="2">TNase-like domain-containing protein</fullName>
    </recommendedName>
</protein>
<keyword evidence="1" id="KW-0812">Transmembrane</keyword>
<proteinExistence type="predicted"/>
<name>A0ABS7I3G7_9HYPH</name>
<evidence type="ECO:0000313" key="4">
    <source>
        <dbReference type="Proteomes" id="UP000746918"/>
    </source>
</evidence>
<feature type="transmembrane region" description="Helical" evidence="1">
    <location>
        <begin position="12"/>
        <end position="29"/>
    </location>
</feature>
<dbReference type="RefSeq" id="WP_220716526.1">
    <property type="nucleotide sequence ID" value="NZ_JAIFRO010000001.1"/>
</dbReference>
<dbReference type="SMART" id="SM00318">
    <property type="entry name" value="SNc"/>
    <property type="match status" value="1"/>
</dbReference>
<reference evidence="3 4" key="1">
    <citation type="submission" date="2021-08" db="EMBL/GenBank/DDBJ databases">
        <title>Bartonella raoulti 094 sp. nov.</title>
        <authorList>
            <person name="Zgheib R."/>
            <person name="Hammoud A."/>
        </authorList>
    </citation>
    <scope>NUCLEOTIDE SEQUENCE [LARGE SCALE GENOMIC DNA]</scope>
    <source>
        <strain evidence="3 4">094</strain>
    </source>
</reference>
<keyword evidence="1" id="KW-1133">Transmembrane helix</keyword>